<name>A0ABV9HWJ7_9FLAO</name>
<protein>
    <recommendedName>
        <fullName evidence="3">MerR family transcriptional regulator</fullName>
    </recommendedName>
</protein>
<dbReference type="RefSeq" id="WP_379978319.1">
    <property type="nucleotide sequence ID" value="NZ_JBHSFV010000004.1"/>
</dbReference>
<evidence type="ECO:0000313" key="2">
    <source>
        <dbReference type="Proteomes" id="UP001596043"/>
    </source>
</evidence>
<accession>A0ABV9HWJ7</accession>
<organism evidence="1 2">
    <name type="scientific">Dokdonia ponticola</name>
    <dbReference type="NCBI Taxonomy" id="2041041"/>
    <lineage>
        <taxon>Bacteria</taxon>
        <taxon>Pseudomonadati</taxon>
        <taxon>Bacteroidota</taxon>
        <taxon>Flavobacteriia</taxon>
        <taxon>Flavobacteriales</taxon>
        <taxon>Flavobacteriaceae</taxon>
        <taxon>Dokdonia</taxon>
    </lineage>
</organism>
<gene>
    <name evidence="1" type="ORF">ACFO3O_09265</name>
</gene>
<keyword evidence="2" id="KW-1185">Reference proteome</keyword>
<proteinExistence type="predicted"/>
<dbReference type="Proteomes" id="UP001596043">
    <property type="component" value="Unassembled WGS sequence"/>
</dbReference>
<evidence type="ECO:0000313" key="1">
    <source>
        <dbReference type="EMBL" id="MFC4634095.1"/>
    </source>
</evidence>
<dbReference type="EMBL" id="JBHSFV010000004">
    <property type="protein sequence ID" value="MFC4634095.1"/>
    <property type="molecule type" value="Genomic_DNA"/>
</dbReference>
<evidence type="ECO:0008006" key="3">
    <source>
        <dbReference type="Google" id="ProtNLM"/>
    </source>
</evidence>
<reference evidence="2" key="1">
    <citation type="journal article" date="2019" name="Int. J. Syst. Evol. Microbiol.">
        <title>The Global Catalogue of Microorganisms (GCM) 10K type strain sequencing project: providing services to taxonomists for standard genome sequencing and annotation.</title>
        <authorList>
            <consortium name="The Broad Institute Genomics Platform"/>
            <consortium name="The Broad Institute Genome Sequencing Center for Infectious Disease"/>
            <person name="Wu L."/>
            <person name="Ma J."/>
        </authorList>
    </citation>
    <scope>NUCLEOTIDE SEQUENCE [LARGE SCALE GENOMIC DNA]</scope>
    <source>
        <strain evidence="2">YJ-61-S</strain>
    </source>
</reference>
<comment type="caution">
    <text evidence="1">The sequence shown here is derived from an EMBL/GenBank/DDBJ whole genome shotgun (WGS) entry which is preliminary data.</text>
</comment>
<sequence>MIDKTSLSLDQIIKVCLQKRFKTLDLPFVTNRQLHHWKATGLLNDERELASSGKKNEFDFFEVVWIRSIVLMRSFGIDNLLIAKVNSDMSNTSQGSNRASLSIFQKQIADTLFDEQNCFLVVSEQGDGRLVSKNEYANMVKGSIAEHHLSITLNILIKEMLLLLDFDSDIQKIIKDYLDTE</sequence>